<dbReference type="InterPro" id="IPR004183">
    <property type="entry name" value="Xdiol_dOase_suB"/>
</dbReference>
<dbReference type="EMBL" id="BARV01026458">
    <property type="protein sequence ID" value="GAI41157.1"/>
    <property type="molecule type" value="Genomic_DNA"/>
</dbReference>
<dbReference type="GO" id="GO:0008198">
    <property type="term" value="F:ferrous iron binding"/>
    <property type="evidence" value="ECO:0007669"/>
    <property type="project" value="InterPro"/>
</dbReference>
<protein>
    <recommendedName>
        <fullName evidence="1">Extradiol ring-cleavage dioxygenase class III enzyme subunit B domain-containing protein</fullName>
    </recommendedName>
</protein>
<gene>
    <name evidence="2" type="ORF">S06H3_42743</name>
</gene>
<dbReference type="Pfam" id="PF02900">
    <property type="entry name" value="LigB"/>
    <property type="match status" value="1"/>
</dbReference>
<evidence type="ECO:0000259" key="1">
    <source>
        <dbReference type="Pfam" id="PF02900"/>
    </source>
</evidence>
<comment type="caution">
    <text evidence="2">The sequence shown here is derived from an EMBL/GenBank/DDBJ whole genome shotgun (WGS) entry which is preliminary data.</text>
</comment>
<dbReference type="CDD" id="cd07951">
    <property type="entry name" value="ED_3B_N_AMMECR1"/>
    <property type="match status" value="1"/>
</dbReference>
<dbReference type="AlphaFoldDB" id="X1NAW1"/>
<dbReference type="SUPFAM" id="SSF53213">
    <property type="entry name" value="LigB-like"/>
    <property type="match status" value="1"/>
</dbReference>
<feature type="domain" description="Extradiol ring-cleavage dioxygenase class III enzyme subunit B" evidence="1">
    <location>
        <begin position="8"/>
        <end position="260"/>
    </location>
</feature>
<name>X1NAW1_9ZZZZ</name>
<organism evidence="2">
    <name type="scientific">marine sediment metagenome</name>
    <dbReference type="NCBI Taxonomy" id="412755"/>
    <lineage>
        <taxon>unclassified sequences</taxon>
        <taxon>metagenomes</taxon>
        <taxon>ecological metagenomes</taxon>
    </lineage>
</organism>
<evidence type="ECO:0000313" key="2">
    <source>
        <dbReference type="EMBL" id="GAI41157.1"/>
    </source>
</evidence>
<reference evidence="2" key="1">
    <citation type="journal article" date="2014" name="Front. Microbiol.">
        <title>High frequency of phylogenetically diverse reductive dehalogenase-homologous genes in deep subseafloor sedimentary metagenomes.</title>
        <authorList>
            <person name="Kawai M."/>
            <person name="Futagami T."/>
            <person name="Toyoda A."/>
            <person name="Takaki Y."/>
            <person name="Nishi S."/>
            <person name="Hori S."/>
            <person name="Arai W."/>
            <person name="Tsubouchi T."/>
            <person name="Morono Y."/>
            <person name="Uchiyama I."/>
            <person name="Ito T."/>
            <person name="Fujiyama A."/>
            <person name="Inagaki F."/>
            <person name="Takami H."/>
        </authorList>
    </citation>
    <scope>NUCLEOTIDE SEQUENCE</scope>
    <source>
        <strain evidence="2">Expedition CK06-06</strain>
    </source>
</reference>
<sequence>AGIVYGCIVPHPPLLVPEVGGGREIEISATTKAMKELARRLAEKRPETVIVISPHGTMLYDSMGIATAGSLRGTMRDWGARSADHDFENDPDMVAALQAEVSASGIPLDSIGDREYNLDHGVMVPIYFLIEGMKGVPLVPLTFSMLPLSAHFSFGQAIRRAAERAGKRAAIVASGDLSHRLIRDAPAGYDPMGEVFDKTLIEAIQSYDVPAILNLDEQLIDRAGECGLRSIVILLGALDGLEVKTDVLSYEGPFGVGYLVASF</sequence>
<dbReference type="Gene3D" id="3.40.830.10">
    <property type="entry name" value="LigB-like"/>
    <property type="match status" value="1"/>
</dbReference>
<dbReference type="NCBIfam" id="TIGR04336">
    <property type="entry name" value="AmmeMemoSam_B"/>
    <property type="match status" value="1"/>
</dbReference>
<accession>X1NAW1</accession>
<feature type="non-terminal residue" evidence="2">
    <location>
        <position position="263"/>
    </location>
</feature>
<dbReference type="GO" id="GO:0016702">
    <property type="term" value="F:oxidoreductase activity, acting on single donors with incorporation of molecular oxygen, incorporation of two atoms of oxygen"/>
    <property type="evidence" value="ECO:0007669"/>
    <property type="project" value="UniProtKB-ARBA"/>
</dbReference>
<proteinExistence type="predicted"/>
<feature type="non-terminal residue" evidence="2">
    <location>
        <position position="1"/>
    </location>
</feature>